<evidence type="ECO:0000313" key="2">
    <source>
        <dbReference type="Proteomes" id="UP000070483"/>
    </source>
</evidence>
<gene>
    <name evidence="1" type="ORF">HMPREF3180_00564</name>
</gene>
<dbReference type="PATRIC" id="fig|157687.3.peg.563"/>
<comment type="caution">
    <text evidence="1">The sequence shown here is derived from an EMBL/GenBank/DDBJ whole genome shotgun (WGS) entry which is preliminary data.</text>
</comment>
<name>A0A134AMU7_9FUSO</name>
<dbReference type="AlphaFoldDB" id="A0A134AMU7"/>
<dbReference type="EMBL" id="LSDD01000036">
    <property type="protein sequence ID" value="KXB69022.1"/>
    <property type="molecule type" value="Genomic_DNA"/>
</dbReference>
<protein>
    <submittedName>
        <fullName evidence="1">Uncharacterized protein</fullName>
    </submittedName>
</protein>
<dbReference type="STRING" id="157687.HMPREF3180_00564"/>
<proteinExistence type="predicted"/>
<organism evidence="1 2">
    <name type="scientific">Leptotrichia wadei</name>
    <dbReference type="NCBI Taxonomy" id="157687"/>
    <lineage>
        <taxon>Bacteria</taxon>
        <taxon>Fusobacteriati</taxon>
        <taxon>Fusobacteriota</taxon>
        <taxon>Fusobacteriia</taxon>
        <taxon>Fusobacteriales</taxon>
        <taxon>Leptotrichiaceae</taxon>
        <taxon>Leptotrichia</taxon>
    </lineage>
</organism>
<dbReference type="Proteomes" id="UP000070483">
    <property type="component" value="Unassembled WGS sequence"/>
</dbReference>
<evidence type="ECO:0000313" key="1">
    <source>
        <dbReference type="EMBL" id="KXB69022.1"/>
    </source>
</evidence>
<accession>A0A134AMU7</accession>
<keyword evidence="2" id="KW-1185">Reference proteome</keyword>
<sequence>MVAIDYTIHLLKKCKKNSKKVLTKKLNNGIVYLLAVNNTEC</sequence>
<reference evidence="2" key="1">
    <citation type="submission" date="2016-01" db="EMBL/GenBank/DDBJ databases">
        <authorList>
            <person name="Mitreva M."/>
            <person name="Pepin K.H."/>
            <person name="Mihindukulasuriya K.A."/>
            <person name="Fulton R."/>
            <person name="Fronick C."/>
            <person name="O'Laughlin M."/>
            <person name="Miner T."/>
            <person name="Herter B."/>
            <person name="Rosa B.A."/>
            <person name="Cordes M."/>
            <person name="Tomlinson C."/>
            <person name="Wollam A."/>
            <person name="Palsikar V.B."/>
            <person name="Mardis E.R."/>
            <person name="Wilson R.K."/>
        </authorList>
    </citation>
    <scope>NUCLEOTIDE SEQUENCE [LARGE SCALE GENOMIC DNA]</scope>
    <source>
        <strain evidence="2">KA00185</strain>
    </source>
</reference>